<gene>
    <name evidence="9" type="ORF">V9T40_005105</name>
</gene>
<comment type="caution">
    <text evidence="9">The sequence shown here is derived from an EMBL/GenBank/DDBJ whole genome shotgun (WGS) entry which is preliminary data.</text>
</comment>
<keyword evidence="10" id="KW-1185">Reference proteome</keyword>
<dbReference type="InterPro" id="IPR007235">
    <property type="entry name" value="Glyco_trans_28_C"/>
</dbReference>
<dbReference type="GO" id="GO:0004577">
    <property type="term" value="F:N-acetylglucosaminyldiphosphodolichol N-acetylglucosaminyltransferase activity"/>
    <property type="evidence" value="ECO:0007669"/>
    <property type="project" value="UniProtKB-EC"/>
</dbReference>
<name>A0AAN9TRI4_9HEMI</name>
<evidence type="ECO:0000256" key="6">
    <source>
        <dbReference type="ARBA" id="ARBA00022679"/>
    </source>
</evidence>
<organism evidence="9 10">
    <name type="scientific">Parthenolecanium corni</name>
    <dbReference type="NCBI Taxonomy" id="536013"/>
    <lineage>
        <taxon>Eukaryota</taxon>
        <taxon>Metazoa</taxon>
        <taxon>Ecdysozoa</taxon>
        <taxon>Arthropoda</taxon>
        <taxon>Hexapoda</taxon>
        <taxon>Insecta</taxon>
        <taxon>Pterygota</taxon>
        <taxon>Neoptera</taxon>
        <taxon>Paraneoptera</taxon>
        <taxon>Hemiptera</taxon>
        <taxon>Sternorrhyncha</taxon>
        <taxon>Coccoidea</taxon>
        <taxon>Coccidae</taxon>
        <taxon>Parthenolecanium</taxon>
    </lineage>
</organism>
<dbReference type="Proteomes" id="UP001367676">
    <property type="component" value="Unassembled WGS sequence"/>
</dbReference>
<dbReference type="AlphaFoldDB" id="A0AAN9TRI4"/>
<dbReference type="SUPFAM" id="SSF53756">
    <property type="entry name" value="UDP-Glycosyltransferase/glycogen phosphorylase"/>
    <property type="match status" value="1"/>
</dbReference>
<evidence type="ECO:0000256" key="1">
    <source>
        <dbReference type="ARBA" id="ARBA00004240"/>
    </source>
</evidence>
<evidence type="ECO:0000313" key="9">
    <source>
        <dbReference type="EMBL" id="KAK7584142.1"/>
    </source>
</evidence>
<keyword evidence="7" id="KW-0256">Endoplasmic reticulum</keyword>
<proteinExistence type="inferred from homology"/>
<dbReference type="GO" id="GO:0005783">
    <property type="term" value="C:endoplasmic reticulum"/>
    <property type="evidence" value="ECO:0007669"/>
    <property type="project" value="UniProtKB-SubCell"/>
</dbReference>
<evidence type="ECO:0000313" key="10">
    <source>
        <dbReference type="Proteomes" id="UP001367676"/>
    </source>
</evidence>
<dbReference type="PANTHER" id="PTHR12867">
    <property type="entry name" value="GLYCOSYL TRANSFERASE-RELATED"/>
    <property type="match status" value="1"/>
</dbReference>
<feature type="domain" description="Glycosyl transferase family 28 C-terminal" evidence="8">
    <location>
        <begin position="6"/>
        <end position="153"/>
    </location>
</feature>
<keyword evidence="6" id="KW-0808">Transferase</keyword>
<dbReference type="Gene3D" id="3.40.50.2000">
    <property type="entry name" value="Glycogen Phosphorylase B"/>
    <property type="match status" value="1"/>
</dbReference>
<accession>A0AAN9TRI4</accession>
<dbReference type="GO" id="GO:0006488">
    <property type="term" value="P:dolichol-linked oligosaccharide biosynthetic process"/>
    <property type="evidence" value="ECO:0007669"/>
    <property type="project" value="InterPro"/>
</dbReference>
<protein>
    <recommendedName>
        <fullName evidence="4">UDP-N-acetylglucosamine transferase subunit ALG13</fullName>
        <ecNumber evidence="3">2.4.1.141</ecNumber>
    </recommendedName>
</protein>
<dbReference type="Pfam" id="PF04101">
    <property type="entry name" value="Glyco_tran_28_C"/>
    <property type="match status" value="1"/>
</dbReference>
<dbReference type="EC" id="2.4.1.141" evidence="3"/>
<evidence type="ECO:0000259" key="8">
    <source>
        <dbReference type="Pfam" id="PF04101"/>
    </source>
</evidence>
<evidence type="ECO:0000256" key="5">
    <source>
        <dbReference type="ARBA" id="ARBA00022676"/>
    </source>
</evidence>
<evidence type="ECO:0000256" key="7">
    <source>
        <dbReference type="ARBA" id="ARBA00022824"/>
    </source>
</evidence>
<comment type="similarity">
    <text evidence="2">Belongs to the glycosyltransferase 28 family.</text>
</comment>
<comment type="subcellular location">
    <subcellularLocation>
        <location evidence="1">Endoplasmic reticulum</location>
    </subcellularLocation>
</comment>
<dbReference type="PANTHER" id="PTHR12867:SF6">
    <property type="entry name" value="N-ACETYLGLUCOSAMINYLDIPHOSPHODOLICHOL N-ACETYLGLUCOSAMINYLTRANSFERASE"/>
    <property type="match status" value="1"/>
</dbReference>
<sequence length="168" mass="18891">MSFEKVFVTVGTTQFDKLVSTILNGETLKVLKQKQCRQLAIQIGRGEFEPKIDDDQISLTFFRLKDSIENDIEDADLVISHAGAGTCLDVLEKKKPLITVINDDLMHNHQTELADKLSEDRYCVSCTCSTLADAIQTINPAKLNPFTNNNDQKCASLIEKFIFYEKVS</sequence>
<keyword evidence="5" id="KW-0328">Glycosyltransferase</keyword>
<evidence type="ECO:0000256" key="4">
    <source>
        <dbReference type="ARBA" id="ARBA00017468"/>
    </source>
</evidence>
<evidence type="ECO:0000256" key="2">
    <source>
        <dbReference type="ARBA" id="ARBA00006962"/>
    </source>
</evidence>
<reference evidence="9 10" key="1">
    <citation type="submission" date="2024-03" db="EMBL/GenBank/DDBJ databases">
        <title>Adaptation during the transition from Ophiocordyceps entomopathogen to insect associate is accompanied by gene loss and intensified selection.</title>
        <authorList>
            <person name="Ward C.M."/>
            <person name="Onetto C.A."/>
            <person name="Borneman A.R."/>
        </authorList>
    </citation>
    <scope>NUCLEOTIDE SEQUENCE [LARGE SCALE GENOMIC DNA]</scope>
    <source>
        <strain evidence="9">AWRI1</strain>
        <tissue evidence="9">Single Adult Female</tissue>
    </source>
</reference>
<dbReference type="InterPro" id="IPR039042">
    <property type="entry name" value="Alg13-like"/>
</dbReference>
<dbReference type="EMBL" id="JBBCAQ010000032">
    <property type="protein sequence ID" value="KAK7584142.1"/>
    <property type="molecule type" value="Genomic_DNA"/>
</dbReference>
<evidence type="ECO:0000256" key="3">
    <source>
        <dbReference type="ARBA" id="ARBA00012614"/>
    </source>
</evidence>